<dbReference type="GO" id="GO:0016829">
    <property type="term" value="F:lyase activity"/>
    <property type="evidence" value="ECO:0007669"/>
    <property type="project" value="UniProtKB-KW"/>
</dbReference>
<sequence>MRRTLLFIPGNNAGNIQNAGLFGADGVIFDLEDAVSLTQKDSALNLVCNALNMLNYECEKIVRINLDNAKNEILALSKTKIDSILIPKAEDVKEISKLIKYAKSLKAKIKILLLIETALGLLNSKELAFLKGVSALCFGAEDYTSQMGATRSDDNKEIEYARNYLLNVCKAANIDAIDTPYTDTNNEAGLIKDTTYIKNLGFDGKMVISPRHIDVIHNCFNPSLAEIIWANNVLEAIKKAENKKSGVISLNGKMIDAPIVNRAKNIIRKSL</sequence>
<keyword evidence="6" id="KW-1185">Reference proteome</keyword>
<evidence type="ECO:0000256" key="3">
    <source>
        <dbReference type="ARBA" id="ARBA00022842"/>
    </source>
</evidence>
<dbReference type="EMBL" id="JACGBB010000003">
    <property type="protein sequence ID" value="MBZ7986900.1"/>
    <property type="molecule type" value="Genomic_DNA"/>
</dbReference>
<evidence type="ECO:0000313" key="6">
    <source>
        <dbReference type="Proteomes" id="UP000786183"/>
    </source>
</evidence>
<keyword evidence="3" id="KW-0460">Magnesium</keyword>
<dbReference type="InterPro" id="IPR040442">
    <property type="entry name" value="Pyrv_kinase-like_dom_sf"/>
</dbReference>
<evidence type="ECO:0000313" key="5">
    <source>
        <dbReference type="EMBL" id="MBZ7986900.1"/>
    </source>
</evidence>
<protein>
    <submittedName>
        <fullName evidence="5">CoA ester lyase</fullName>
    </submittedName>
</protein>
<comment type="caution">
    <text evidence="5">The sequence shown here is derived from an EMBL/GenBank/DDBJ whole genome shotgun (WGS) entry which is preliminary data.</text>
</comment>
<keyword evidence="2" id="KW-0479">Metal-binding</keyword>
<gene>
    <name evidence="5" type="ORF">AVCANL283_02040</name>
</gene>
<dbReference type="InterPro" id="IPR011206">
    <property type="entry name" value="Citrate_lyase_beta/mcl1/mcl2"/>
</dbReference>
<dbReference type="Pfam" id="PF03328">
    <property type="entry name" value="HpcH_HpaI"/>
    <property type="match status" value="1"/>
</dbReference>
<name>A0ABS7WSE6_9BACT</name>
<comment type="cofactor">
    <cofactor evidence="1">
        <name>Mg(2+)</name>
        <dbReference type="ChEBI" id="CHEBI:18420"/>
    </cofactor>
</comment>
<dbReference type="PANTHER" id="PTHR32308:SF0">
    <property type="entry name" value="HPCH_HPAI ALDOLASE_CITRATE LYASE DOMAIN-CONTAINING PROTEIN"/>
    <property type="match status" value="1"/>
</dbReference>
<dbReference type="PANTHER" id="PTHR32308">
    <property type="entry name" value="LYASE BETA SUBUNIT, PUTATIVE (AFU_ORTHOLOGUE AFUA_4G13030)-RELATED"/>
    <property type="match status" value="1"/>
</dbReference>
<dbReference type="PIRSF" id="PIRSF015582">
    <property type="entry name" value="Cit_lyase_B"/>
    <property type="match status" value="1"/>
</dbReference>
<feature type="domain" description="HpcH/HpaI aldolase/citrate lyase" evidence="4">
    <location>
        <begin position="3"/>
        <end position="210"/>
    </location>
</feature>
<dbReference type="SUPFAM" id="SSF51621">
    <property type="entry name" value="Phosphoenolpyruvate/pyruvate domain"/>
    <property type="match status" value="1"/>
</dbReference>
<dbReference type="Gene3D" id="3.20.20.60">
    <property type="entry name" value="Phosphoenolpyruvate-binding domains"/>
    <property type="match status" value="1"/>
</dbReference>
<dbReference type="Proteomes" id="UP000786183">
    <property type="component" value="Unassembled WGS sequence"/>
</dbReference>
<evidence type="ECO:0000256" key="1">
    <source>
        <dbReference type="ARBA" id="ARBA00001946"/>
    </source>
</evidence>
<evidence type="ECO:0000259" key="4">
    <source>
        <dbReference type="Pfam" id="PF03328"/>
    </source>
</evidence>
<dbReference type="InterPro" id="IPR015813">
    <property type="entry name" value="Pyrv/PenolPyrv_kinase-like_dom"/>
</dbReference>
<keyword evidence="5" id="KW-0456">Lyase</keyword>
<organism evidence="5 6">
    <name type="scientific">Campylobacter canadensis</name>
    <dbReference type="NCBI Taxonomy" id="449520"/>
    <lineage>
        <taxon>Bacteria</taxon>
        <taxon>Pseudomonadati</taxon>
        <taxon>Campylobacterota</taxon>
        <taxon>Epsilonproteobacteria</taxon>
        <taxon>Campylobacterales</taxon>
        <taxon>Campylobacteraceae</taxon>
        <taxon>Campylobacter</taxon>
    </lineage>
</organism>
<reference evidence="5 6" key="1">
    <citation type="submission" date="2020-07" db="EMBL/GenBank/DDBJ databases">
        <title>Transfer of Campylobacter canadensis to the novel genus Avispirillum gen. nov., that also includes two novel species recovered from migratory waterfowl: Avispirillum anseris sp. nov. and Avispirillum brantae sp. nov.</title>
        <authorList>
            <person name="Miller W.G."/>
            <person name="Chapman M.H."/>
            <person name="Yee E."/>
            <person name="Inglis G.D."/>
        </authorList>
    </citation>
    <scope>NUCLEOTIDE SEQUENCE [LARGE SCALE GENOMIC DNA]</scope>
    <source>
        <strain evidence="5 6">L283</strain>
    </source>
</reference>
<evidence type="ECO:0000256" key="2">
    <source>
        <dbReference type="ARBA" id="ARBA00022723"/>
    </source>
</evidence>
<proteinExistence type="predicted"/>
<dbReference type="InterPro" id="IPR005000">
    <property type="entry name" value="Aldolase/citrate-lyase_domain"/>
</dbReference>
<dbReference type="RefSeq" id="WP_172230679.1">
    <property type="nucleotide sequence ID" value="NZ_CP035946.1"/>
</dbReference>
<accession>A0ABS7WSE6</accession>